<comment type="subcellular location">
    <subcellularLocation>
        <location evidence="1">Endoplasmic reticulum membrane</location>
        <topology evidence="1">Single-pass membrane protein</topology>
        <orientation evidence="1">Cytoplasmic side</orientation>
    </subcellularLocation>
    <subcellularLocation>
        <location evidence="11">Microsome membrane</location>
        <topology evidence="11">Single-pass membrane protein</topology>
        <orientation evidence="11">Cytoplasmic side</orientation>
    </subcellularLocation>
</comment>
<sequence length="128" mass="14450">MATKQYSLAEVKNHKDKNSTWLVIHNSVYDVTPFLLEHPGGEDSLLEEAGKDATEAFEDVGHTSDAKEMMIKYKIGELIEADRIDHKNKNNQEESTVSRLMHSTCLRCTVAVTLGVAAVVLFRLFYKH</sequence>
<evidence type="ECO:0000256" key="4">
    <source>
        <dbReference type="ARBA" id="ARBA00022692"/>
    </source>
</evidence>
<feature type="transmembrane region" description="Helical" evidence="14">
    <location>
        <begin position="105"/>
        <end position="126"/>
    </location>
</feature>
<reference evidence="16 17" key="1">
    <citation type="submission" date="2019-01" db="EMBL/GenBank/DDBJ databases">
        <authorList>
            <person name="Sayadi A."/>
        </authorList>
    </citation>
    <scope>NUCLEOTIDE SEQUENCE [LARGE SCALE GENOMIC DNA]</scope>
</reference>
<dbReference type="EMBL" id="CAACVG010006925">
    <property type="protein sequence ID" value="VEN42594.1"/>
    <property type="molecule type" value="Genomic_DNA"/>
</dbReference>
<keyword evidence="8" id="KW-0249">Electron transport</keyword>
<evidence type="ECO:0000256" key="10">
    <source>
        <dbReference type="ARBA" id="ARBA00023136"/>
    </source>
</evidence>
<evidence type="ECO:0000256" key="9">
    <source>
        <dbReference type="ARBA" id="ARBA00023004"/>
    </source>
</evidence>
<dbReference type="FunFam" id="3.10.120.10:FF:000002">
    <property type="entry name" value="Cytochrome b5 type B"/>
    <property type="match status" value="1"/>
</dbReference>
<keyword evidence="3 14" id="KW-0349">Heme</keyword>
<organism evidence="16 17">
    <name type="scientific">Callosobruchus maculatus</name>
    <name type="common">Southern cowpea weevil</name>
    <name type="synonym">Pulse bruchid</name>
    <dbReference type="NCBI Taxonomy" id="64391"/>
    <lineage>
        <taxon>Eukaryota</taxon>
        <taxon>Metazoa</taxon>
        <taxon>Ecdysozoa</taxon>
        <taxon>Arthropoda</taxon>
        <taxon>Hexapoda</taxon>
        <taxon>Insecta</taxon>
        <taxon>Pterygota</taxon>
        <taxon>Neoptera</taxon>
        <taxon>Endopterygota</taxon>
        <taxon>Coleoptera</taxon>
        <taxon>Polyphaga</taxon>
        <taxon>Cucujiformia</taxon>
        <taxon>Chrysomeloidea</taxon>
        <taxon>Chrysomelidae</taxon>
        <taxon>Bruchinae</taxon>
        <taxon>Bruchini</taxon>
        <taxon>Callosobruchus</taxon>
    </lineage>
</organism>
<evidence type="ECO:0000256" key="2">
    <source>
        <dbReference type="ARBA" id="ARBA00022448"/>
    </source>
</evidence>
<dbReference type="InterPro" id="IPR050668">
    <property type="entry name" value="Cytochrome_b5"/>
</dbReference>
<dbReference type="SUPFAM" id="SSF55856">
    <property type="entry name" value="Cytochrome b5-like heme/steroid binding domain"/>
    <property type="match status" value="1"/>
</dbReference>
<keyword evidence="17" id="KW-1185">Reference proteome</keyword>
<evidence type="ECO:0000256" key="7">
    <source>
        <dbReference type="ARBA" id="ARBA00022848"/>
    </source>
</evidence>
<protein>
    <recommendedName>
        <fullName evidence="13">Cytochrome b5</fullName>
    </recommendedName>
</protein>
<evidence type="ECO:0000256" key="3">
    <source>
        <dbReference type="ARBA" id="ARBA00022617"/>
    </source>
</evidence>
<dbReference type="PANTHER" id="PTHR19359:SF150">
    <property type="entry name" value="CYTOCHROME B5"/>
    <property type="match status" value="1"/>
</dbReference>
<feature type="domain" description="Cytochrome b5 heme-binding" evidence="15">
    <location>
        <begin position="3"/>
        <end position="79"/>
    </location>
</feature>
<dbReference type="GO" id="GO:0046872">
    <property type="term" value="F:metal ion binding"/>
    <property type="evidence" value="ECO:0007669"/>
    <property type="project" value="UniProtKB-UniRule"/>
</dbReference>
<dbReference type="InterPro" id="IPR001199">
    <property type="entry name" value="Cyt_B5-like_heme/steroid-bd"/>
</dbReference>
<keyword evidence="2" id="KW-0813">Transport</keyword>
<dbReference type="PROSITE" id="PS00191">
    <property type="entry name" value="CYTOCHROME_B5_1"/>
    <property type="match status" value="1"/>
</dbReference>
<evidence type="ECO:0000256" key="5">
    <source>
        <dbReference type="ARBA" id="ARBA00022723"/>
    </source>
</evidence>
<evidence type="ECO:0000256" key="12">
    <source>
        <dbReference type="ARBA" id="ARBA00038168"/>
    </source>
</evidence>
<evidence type="ECO:0000259" key="15">
    <source>
        <dbReference type="PROSITE" id="PS50255"/>
    </source>
</evidence>
<dbReference type="InterPro" id="IPR036400">
    <property type="entry name" value="Cyt_B5-like_heme/steroid_sf"/>
</dbReference>
<evidence type="ECO:0000313" key="16">
    <source>
        <dbReference type="EMBL" id="VEN42594.1"/>
    </source>
</evidence>
<keyword evidence="5 14" id="KW-0479">Metal-binding</keyword>
<evidence type="ECO:0000256" key="14">
    <source>
        <dbReference type="RuleBase" id="RU362121"/>
    </source>
</evidence>
<dbReference type="PANTHER" id="PTHR19359">
    <property type="entry name" value="CYTOCHROME B5"/>
    <property type="match status" value="1"/>
</dbReference>
<dbReference type="GO" id="GO:0005789">
    <property type="term" value="C:endoplasmic reticulum membrane"/>
    <property type="evidence" value="ECO:0007669"/>
    <property type="project" value="UniProtKB-SubCell"/>
</dbReference>
<comment type="similarity">
    <text evidence="12 14">Belongs to the cytochrome b5 family.</text>
</comment>
<dbReference type="SMART" id="SM01117">
    <property type="entry name" value="Cyt-b5"/>
    <property type="match status" value="1"/>
</dbReference>
<proteinExistence type="inferred from homology"/>
<name>A0A653C410_CALMS</name>
<dbReference type="Pfam" id="PF00173">
    <property type="entry name" value="Cyt-b5"/>
    <property type="match status" value="1"/>
</dbReference>
<keyword evidence="9 14" id="KW-0408">Iron</keyword>
<gene>
    <name evidence="16" type="ORF">CALMAC_LOCUS6024</name>
</gene>
<evidence type="ECO:0000256" key="8">
    <source>
        <dbReference type="ARBA" id="ARBA00022982"/>
    </source>
</evidence>
<dbReference type="AlphaFoldDB" id="A0A653C410"/>
<keyword evidence="10 14" id="KW-0472">Membrane</keyword>
<keyword evidence="4 14" id="KW-0812">Transmembrane</keyword>
<dbReference type="Gene3D" id="3.10.120.10">
    <property type="entry name" value="Cytochrome b5-like heme/steroid binding domain"/>
    <property type="match status" value="1"/>
</dbReference>
<dbReference type="Proteomes" id="UP000410492">
    <property type="component" value="Unassembled WGS sequence"/>
</dbReference>
<evidence type="ECO:0000256" key="13">
    <source>
        <dbReference type="ARBA" id="ARBA00039806"/>
    </source>
</evidence>
<dbReference type="GO" id="GO:0020037">
    <property type="term" value="F:heme binding"/>
    <property type="evidence" value="ECO:0007669"/>
    <property type="project" value="UniProtKB-UniRule"/>
</dbReference>
<accession>A0A653C410</accession>
<dbReference type="InterPro" id="IPR018506">
    <property type="entry name" value="Cyt_B5_heme-BS"/>
</dbReference>
<dbReference type="PRINTS" id="PR00363">
    <property type="entry name" value="CYTOCHROMEB5"/>
</dbReference>
<dbReference type="OrthoDB" id="260519at2759"/>
<dbReference type="PROSITE" id="PS50255">
    <property type="entry name" value="CYTOCHROME_B5_2"/>
    <property type="match status" value="1"/>
</dbReference>
<evidence type="ECO:0000256" key="1">
    <source>
        <dbReference type="ARBA" id="ARBA00004131"/>
    </source>
</evidence>
<keyword evidence="6" id="KW-0256">Endoplasmic reticulum</keyword>
<evidence type="ECO:0000256" key="11">
    <source>
        <dbReference type="ARBA" id="ARBA00037877"/>
    </source>
</evidence>
<evidence type="ECO:0000313" key="17">
    <source>
        <dbReference type="Proteomes" id="UP000410492"/>
    </source>
</evidence>
<keyword evidence="7" id="KW-0492">Microsome</keyword>
<evidence type="ECO:0000256" key="6">
    <source>
        <dbReference type="ARBA" id="ARBA00022824"/>
    </source>
</evidence>
<keyword evidence="14" id="KW-1133">Transmembrane helix</keyword>